<dbReference type="PANTHER" id="PTHR39166:SF1">
    <property type="entry name" value="BLL1166 PROTEIN"/>
    <property type="match status" value="1"/>
</dbReference>
<accession>A0ABR6XCQ8</accession>
<protein>
    <submittedName>
        <fullName evidence="1">Nucleotidyltransferase family protein</fullName>
    </submittedName>
</protein>
<keyword evidence="2" id="KW-1185">Reference proteome</keyword>
<name>A0ABR6XCQ8_9BURK</name>
<dbReference type="EMBL" id="JACOFT010000001">
    <property type="protein sequence ID" value="MBC3810626.1"/>
    <property type="molecule type" value="Genomic_DNA"/>
</dbReference>
<dbReference type="PANTHER" id="PTHR39166">
    <property type="entry name" value="BLL1166 PROTEIN"/>
    <property type="match status" value="1"/>
</dbReference>
<comment type="caution">
    <text evidence="1">The sequence shown here is derived from an EMBL/GenBank/DDBJ whole genome shotgun (WGS) entry which is preliminary data.</text>
</comment>
<dbReference type="InterPro" id="IPR009267">
    <property type="entry name" value="NTP_transf_6"/>
</dbReference>
<evidence type="ECO:0000313" key="2">
    <source>
        <dbReference type="Proteomes" id="UP000637632"/>
    </source>
</evidence>
<organism evidence="1 2">
    <name type="scientific">Undibacterium aquatile</name>
    <dbReference type="NCBI Taxonomy" id="1537398"/>
    <lineage>
        <taxon>Bacteria</taxon>
        <taxon>Pseudomonadati</taxon>
        <taxon>Pseudomonadota</taxon>
        <taxon>Betaproteobacteria</taxon>
        <taxon>Burkholderiales</taxon>
        <taxon>Oxalobacteraceae</taxon>
        <taxon>Undibacterium</taxon>
    </lineage>
</organism>
<evidence type="ECO:0000313" key="1">
    <source>
        <dbReference type="EMBL" id="MBC3810626.1"/>
    </source>
</evidence>
<reference evidence="1 2" key="1">
    <citation type="submission" date="2020-08" db="EMBL/GenBank/DDBJ databases">
        <title>Novel species isolated from subtropical streams in China.</title>
        <authorList>
            <person name="Lu H."/>
        </authorList>
    </citation>
    <scope>NUCLEOTIDE SEQUENCE [LARGE SCALE GENOMIC DNA]</scope>
    <source>
        <strain evidence="1 2">CCTCC AB 2015119</strain>
    </source>
</reference>
<dbReference type="Proteomes" id="UP000637632">
    <property type="component" value="Unassembled WGS sequence"/>
</dbReference>
<sequence>MNLNTKINDWIKADPIRWQALEIAAALELKDWCLAAGFVRNLVWDKLHHYPQPTPLSDIDLIYFDPSDISPERDVFFETSLRSRSALNWSVKNQARMHLRNNDHPYLNTLDAMSYWVEIETAVGIQLSVTGELLILAPFGLNGLSQLTITLNDKRPKPADFYARITEKRWLETWPQLKLVNNSLLTDI</sequence>
<dbReference type="RefSeq" id="WP_190477501.1">
    <property type="nucleotide sequence ID" value="NZ_JACOFT010000001.1"/>
</dbReference>
<gene>
    <name evidence="1" type="ORF">H8K26_04165</name>
</gene>
<proteinExistence type="predicted"/>
<dbReference type="Pfam" id="PF06042">
    <property type="entry name" value="NTP_transf_6"/>
    <property type="match status" value="1"/>
</dbReference>